<organism evidence="2 3">
    <name type="scientific">Candidatus Komeilibacteria bacterium RIFOXYC1_FULL_37_11</name>
    <dbReference type="NCBI Taxonomy" id="1798555"/>
    <lineage>
        <taxon>Bacteria</taxon>
        <taxon>Candidatus Komeiliibacteriota</taxon>
    </lineage>
</organism>
<feature type="transmembrane region" description="Helical" evidence="1">
    <location>
        <begin position="21"/>
        <end position="42"/>
    </location>
</feature>
<dbReference type="EMBL" id="MHKQ01000021">
    <property type="protein sequence ID" value="OGY93468.1"/>
    <property type="molecule type" value="Genomic_DNA"/>
</dbReference>
<comment type="caution">
    <text evidence="2">The sequence shown here is derived from an EMBL/GenBank/DDBJ whole genome shotgun (WGS) entry which is preliminary data.</text>
</comment>
<sequence>MEYSPKMNQGVKKKSGNFYSKLVGFFLLLTIVAIGVVLHFALAKVNIKLSTSLESKEASVLVEMMPDGSQEISDQTILGRIIKTELELSASVPSSQELTNSDRAGGYVTIYNNYSKNQALVKTTRLLTPDNKLFRITEGVTIPAGEQIEVWAEADATGEEFATEATTFKIPGLWEGLQDKIYAEALSGMKLQSVPVFKVSQENLDAAQEKIRLEIVAKSIAAVNELVGDGLTIDEKHLKLEFETLSSNQLGETSKDARLTQKVTSYALVFDKESLLKVAKEKFSKELESQQALVNFEVNPITYEIVEINLENNTAILEVTTTISVHSGENKWDIDKDNLVGLDEAGLREYFTQFNPEKIEINFSPFWVKKAPRLKDHIIIE</sequence>
<accession>A0A1G2BWM2</accession>
<dbReference type="AlphaFoldDB" id="A0A1G2BWM2"/>
<proteinExistence type="predicted"/>
<reference evidence="2 3" key="1">
    <citation type="journal article" date="2016" name="Nat. Commun.">
        <title>Thousands of microbial genomes shed light on interconnected biogeochemical processes in an aquifer system.</title>
        <authorList>
            <person name="Anantharaman K."/>
            <person name="Brown C.T."/>
            <person name="Hug L.A."/>
            <person name="Sharon I."/>
            <person name="Castelle C.J."/>
            <person name="Probst A.J."/>
            <person name="Thomas B.C."/>
            <person name="Singh A."/>
            <person name="Wilkins M.J."/>
            <person name="Karaoz U."/>
            <person name="Brodie E.L."/>
            <person name="Williams K.H."/>
            <person name="Hubbard S.S."/>
            <person name="Banfield J.F."/>
        </authorList>
    </citation>
    <scope>NUCLEOTIDE SEQUENCE [LARGE SCALE GENOMIC DNA]</scope>
</reference>
<evidence type="ECO:0000313" key="3">
    <source>
        <dbReference type="Proteomes" id="UP000177626"/>
    </source>
</evidence>
<dbReference type="Proteomes" id="UP000177626">
    <property type="component" value="Unassembled WGS sequence"/>
</dbReference>
<evidence type="ECO:0000256" key="1">
    <source>
        <dbReference type="SAM" id="Phobius"/>
    </source>
</evidence>
<protein>
    <recommendedName>
        <fullName evidence="4">Baseplate protein J-like domain-containing protein</fullName>
    </recommendedName>
</protein>
<keyword evidence="1" id="KW-1133">Transmembrane helix</keyword>
<gene>
    <name evidence="2" type="ORF">A2406_01035</name>
</gene>
<evidence type="ECO:0000313" key="2">
    <source>
        <dbReference type="EMBL" id="OGY93468.1"/>
    </source>
</evidence>
<evidence type="ECO:0008006" key="4">
    <source>
        <dbReference type="Google" id="ProtNLM"/>
    </source>
</evidence>
<keyword evidence="1" id="KW-0472">Membrane</keyword>
<name>A0A1G2BWM2_9BACT</name>
<keyword evidence="1" id="KW-0812">Transmembrane</keyword>